<evidence type="ECO:0000313" key="2">
    <source>
        <dbReference type="Proteomes" id="UP001367508"/>
    </source>
</evidence>
<dbReference type="Proteomes" id="UP001367508">
    <property type="component" value="Unassembled WGS sequence"/>
</dbReference>
<gene>
    <name evidence="1" type="ORF">VNO77_16341</name>
</gene>
<keyword evidence="2" id="KW-1185">Reference proteome</keyword>
<dbReference type="AlphaFoldDB" id="A0AAN9M1K2"/>
<accession>A0AAN9M1K2</accession>
<protein>
    <submittedName>
        <fullName evidence="1">Uncharacterized protein</fullName>
    </submittedName>
</protein>
<name>A0AAN9M1K2_CANGL</name>
<evidence type="ECO:0000313" key="1">
    <source>
        <dbReference type="EMBL" id="KAK7345731.1"/>
    </source>
</evidence>
<comment type="caution">
    <text evidence="1">The sequence shown here is derived from an EMBL/GenBank/DDBJ whole genome shotgun (WGS) entry which is preliminary data.</text>
</comment>
<dbReference type="EMBL" id="JAYMYQ010000003">
    <property type="protein sequence ID" value="KAK7345731.1"/>
    <property type="molecule type" value="Genomic_DNA"/>
</dbReference>
<proteinExistence type="predicted"/>
<organism evidence="1 2">
    <name type="scientific">Canavalia gladiata</name>
    <name type="common">Sword bean</name>
    <name type="synonym">Dolichos gladiatus</name>
    <dbReference type="NCBI Taxonomy" id="3824"/>
    <lineage>
        <taxon>Eukaryota</taxon>
        <taxon>Viridiplantae</taxon>
        <taxon>Streptophyta</taxon>
        <taxon>Embryophyta</taxon>
        <taxon>Tracheophyta</taxon>
        <taxon>Spermatophyta</taxon>
        <taxon>Magnoliopsida</taxon>
        <taxon>eudicotyledons</taxon>
        <taxon>Gunneridae</taxon>
        <taxon>Pentapetalae</taxon>
        <taxon>rosids</taxon>
        <taxon>fabids</taxon>
        <taxon>Fabales</taxon>
        <taxon>Fabaceae</taxon>
        <taxon>Papilionoideae</taxon>
        <taxon>50 kb inversion clade</taxon>
        <taxon>NPAAA clade</taxon>
        <taxon>indigoferoid/millettioid clade</taxon>
        <taxon>Phaseoleae</taxon>
        <taxon>Canavalia</taxon>
    </lineage>
</organism>
<sequence length="102" mass="11404">MLCLYVFSGPFQVLIAEVNIRVSAGKINACCVQILLCMFFRSHFIWHVSVVIVHLSFRALSLFPSTYCTGSTKYLHCHYLSLNGPDDMGSGCPDYSVICKSM</sequence>
<reference evidence="1 2" key="1">
    <citation type="submission" date="2024-01" db="EMBL/GenBank/DDBJ databases">
        <title>The genomes of 5 underutilized Papilionoideae crops provide insights into root nodulation and disease resistanc.</title>
        <authorList>
            <person name="Jiang F."/>
        </authorList>
    </citation>
    <scope>NUCLEOTIDE SEQUENCE [LARGE SCALE GENOMIC DNA]</scope>
    <source>
        <strain evidence="1">LVBAO_FW01</strain>
        <tissue evidence="1">Leaves</tissue>
    </source>
</reference>